<evidence type="ECO:0000259" key="10">
    <source>
        <dbReference type="Pfam" id="PF04547"/>
    </source>
</evidence>
<feature type="transmembrane region" description="Helical" evidence="8">
    <location>
        <begin position="803"/>
        <end position="831"/>
    </location>
</feature>
<feature type="region of interest" description="Disordered" evidence="9">
    <location>
        <begin position="858"/>
        <end position="889"/>
    </location>
</feature>
<feature type="compositionally biased region" description="Polar residues" evidence="9">
    <location>
        <begin position="929"/>
        <end position="946"/>
    </location>
</feature>
<feature type="transmembrane region" description="Helical" evidence="8">
    <location>
        <begin position="702"/>
        <end position="722"/>
    </location>
</feature>
<evidence type="ECO:0000313" key="12">
    <source>
        <dbReference type="Proteomes" id="UP000887578"/>
    </source>
</evidence>
<keyword evidence="4 8" id="KW-0812">Transmembrane</keyword>
<evidence type="ECO:0000256" key="9">
    <source>
        <dbReference type="SAM" id="MobiDB-lite"/>
    </source>
</evidence>
<keyword evidence="12" id="KW-1185">Reference proteome</keyword>
<feature type="transmembrane region" description="Helical" evidence="8">
    <location>
        <begin position="453"/>
        <end position="471"/>
    </location>
</feature>
<dbReference type="GO" id="GO:0005254">
    <property type="term" value="F:chloride channel activity"/>
    <property type="evidence" value="ECO:0007669"/>
    <property type="project" value="TreeGrafter"/>
</dbReference>
<dbReference type="PANTHER" id="PTHR12308:SF84">
    <property type="entry name" value="ANOCTAMIN"/>
    <property type="match status" value="1"/>
</dbReference>
<feature type="transmembrane region" description="Helical" evidence="8">
    <location>
        <begin position="382"/>
        <end position="400"/>
    </location>
</feature>
<evidence type="ECO:0000259" key="11">
    <source>
        <dbReference type="Pfam" id="PF16178"/>
    </source>
</evidence>
<feature type="compositionally biased region" description="Basic and acidic residues" evidence="9">
    <location>
        <begin position="866"/>
        <end position="876"/>
    </location>
</feature>
<dbReference type="Pfam" id="PF16178">
    <property type="entry name" value="Anoct_dimer"/>
    <property type="match status" value="1"/>
</dbReference>
<evidence type="ECO:0000256" key="3">
    <source>
        <dbReference type="ARBA" id="ARBA00022475"/>
    </source>
</evidence>
<dbReference type="PANTHER" id="PTHR12308">
    <property type="entry name" value="ANOCTAMIN"/>
    <property type="match status" value="1"/>
</dbReference>
<dbReference type="InterPro" id="IPR007632">
    <property type="entry name" value="Anoctamin"/>
</dbReference>
<evidence type="ECO:0000256" key="5">
    <source>
        <dbReference type="ARBA" id="ARBA00022989"/>
    </source>
</evidence>
<dbReference type="GO" id="GO:0005886">
    <property type="term" value="C:plasma membrane"/>
    <property type="evidence" value="ECO:0007669"/>
    <property type="project" value="UniProtKB-SubCell"/>
</dbReference>
<feature type="transmembrane region" description="Helical" evidence="8">
    <location>
        <begin position="301"/>
        <end position="328"/>
    </location>
</feature>
<feature type="region of interest" description="Disordered" evidence="9">
    <location>
        <begin position="916"/>
        <end position="946"/>
    </location>
</feature>
<evidence type="ECO:0000256" key="1">
    <source>
        <dbReference type="ARBA" id="ARBA00004651"/>
    </source>
</evidence>
<comment type="subcellular location">
    <subcellularLocation>
        <location evidence="1">Cell membrane</location>
        <topology evidence="1">Multi-pass membrane protein</topology>
    </subcellularLocation>
    <subcellularLocation>
        <location evidence="8">Membrane</location>
        <topology evidence="8">Multi-pass membrane protein</topology>
    </subcellularLocation>
</comment>
<comment type="similarity">
    <text evidence="2 8">Belongs to the anoctamin family.</text>
</comment>
<dbReference type="Proteomes" id="UP000887578">
    <property type="component" value="Unplaced"/>
</dbReference>
<feature type="transmembrane region" description="Helical" evidence="8">
    <location>
        <begin position="646"/>
        <end position="672"/>
    </location>
</feature>
<accession>A0A914QI08</accession>
<dbReference type="GO" id="GO:0046983">
    <property type="term" value="F:protein dimerization activity"/>
    <property type="evidence" value="ECO:0007669"/>
    <property type="project" value="InterPro"/>
</dbReference>
<feature type="domain" description="Anoctamin transmembrane" evidence="10">
    <location>
        <begin position="460"/>
        <end position="845"/>
    </location>
</feature>
<keyword evidence="6 8" id="KW-0472">Membrane</keyword>
<dbReference type="InterPro" id="IPR049452">
    <property type="entry name" value="Anoctamin_TM"/>
</dbReference>
<evidence type="ECO:0000256" key="6">
    <source>
        <dbReference type="ARBA" id="ARBA00023136"/>
    </source>
</evidence>
<proteinExistence type="inferred from homology"/>
<evidence type="ECO:0000256" key="4">
    <source>
        <dbReference type="ARBA" id="ARBA00022692"/>
    </source>
</evidence>
<evidence type="ECO:0000313" key="13">
    <source>
        <dbReference type="WBParaSite" id="PDA_v2.g29195.t1"/>
    </source>
</evidence>
<keyword evidence="3" id="KW-1003">Cell membrane</keyword>
<sequence>MLNYTDSTPYISLQACEPQKPSNLIGSSETKNGKPSKPTPSDLLSPSLYFGDGKRLIDYVIVYEEIDDDEINDDAEGLDLFRRREKHKESRETFERNLEKLGLQLERHDSFYVNCYFILVHAPFPVLCKQAELLKIKMPVFLNDAKNDNSRTDGFITKLLNKFTFLEFDPVILKRIQAKDYFTQPFIEKHLDCYVNHDDQQNFFPRTERSRMVYDLLIRTPYDQDNPDEFCIGIERMIKNGIYSAAYPLHDDIDYVTKNPNLETCSDRQLLYECWARPKNILKYQPLYLIQQYFGTQLGLYYAWLGFYTQFLSFIAVIGVICIFFGFFTISSDVPSNDICSSNGIGSQVLICPNCDYYCDYMKLSGSCIYAKITYIFDNTSTIFFAAVMSIWATLFLECWKRYHEEIAYKWKIRDIELEDEVMRPEFQYRNLQQRINPVTQHYEPYLPPIEKFIRLFGSGITVLFFAYTQLALKLTDWECPKTQTEFDDSYTVKVFLFQFVNYYSSLFYIAFIKGRLSGVPGYETNTPTGRKLKIDGYRLEECDPTGCMVELVIQLLIIMCGQQLANAFIEMGYPKVMQWLQRYHLKVLETKKTRRRRECEQRRRDLCGCEDHPKKLHFGITLYEQDLALSANYEQFLFDEYLEMVLQFGFVTLFVAALPLAPLFALINNILEIRLDAYKMLVTTRKPIPAHAKNIGIWRTILEIMSTLAVLCNAFVIAFTSDFIPKLYYWYTRGTMQGYVNFSLSYFDARPLDGTIKHGNYSNMTYCRYRDFRKPPCSLNLTDYTSTDGQCDDEYPYSNEYWIIMSFRLCFVLGFILIVMSIKSIFAYLIPDIPSRVKIQLQRERYLARQAILQRNDKCSSTPEKTGEEESKAEILDTDGPDPRSNLKPKLPAHKAAAFEPQTLFDHIDADSSMEMKEKVLQTRPRRPTSQSRGSQTTTFPVTPNVNSTTIYLAEKVNTK</sequence>
<reference evidence="13" key="1">
    <citation type="submission" date="2022-11" db="UniProtKB">
        <authorList>
            <consortium name="WormBaseParasite"/>
        </authorList>
    </citation>
    <scope>IDENTIFICATION</scope>
</reference>
<feature type="domain" description="Anoctamin dimerisation" evidence="11">
    <location>
        <begin position="49"/>
        <end position="287"/>
    </location>
</feature>
<dbReference type="AlphaFoldDB" id="A0A914QI08"/>
<organism evidence="12 13">
    <name type="scientific">Panagrolaimus davidi</name>
    <dbReference type="NCBI Taxonomy" id="227884"/>
    <lineage>
        <taxon>Eukaryota</taxon>
        <taxon>Metazoa</taxon>
        <taxon>Ecdysozoa</taxon>
        <taxon>Nematoda</taxon>
        <taxon>Chromadorea</taxon>
        <taxon>Rhabditida</taxon>
        <taxon>Tylenchina</taxon>
        <taxon>Panagrolaimomorpha</taxon>
        <taxon>Panagrolaimoidea</taxon>
        <taxon>Panagrolaimidae</taxon>
        <taxon>Panagrolaimus</taxon>
    </lineage>
</organism>
<evidence type="ECO:0000256" key="7">
    <source>
        <dbReference type="ARBA" id="ARBA00023180"/>
    </source>
</evidence>
<keyword evidence="5 8" id="KW-1133">Transmembrane helix</keyword>
<protein>
    <recommendedName>
        <fullName evidence="8">Anoctamin</fullName>
    </recommendedName>
</protein>
<evidence type="ECO:0000256" key="2">
    <source>
        <dbReference type="ARBA" id="ARBA00009671"/>
    </source>
</evidence>
<comment type="caution">
    <text evidence="8">Lacks conserved residue(s) required for the propagation of feature annotation.</text>
</comment>
<dbReference type="WBParaSite" id="PDA_v2.g29195.t1">
    <property type="protein sequence ID" value="PDA_v2.g29195.t1"/>
    <property type="gene ID" value="PDA_v2.g29195"/>
</dbReference>
<name>A0A914QI08_9BILA</name>
<feature type="region of interest" description="Disordered" evidence="9">
    <location>
        <begin position="16"/>
        <end position="45"/>
    </location>
</feature>
<feature type="transmembrane region" description="Helical" evidence="8">
    <location>
        <begin position="491"/>
        <end position="512"/>
    </location>
</feature>
<evidence type="ECO:0000256" key="8">
    <source>
        <dbReference type="RuleBase" id="RU280814"/>
    </source>
</evidence>
<keyword evidence="7" id="KW-0325">Glycoprotein</keyword>
<dbReference type="Pfam" id="PF04547">
    <property type="entry name" value="Anoctamin"/>
    <property type="match status" value="1"/>
</dbReference>
<dbReference type="InterPro" id="IPR032394">
    <property type="entry name" value="Anoct_dimer"/>
</dbReference>
<feature type="compositionally biased region" description="Polar residues" evidence="9">
    <location>
        <begin position="20"/>
        <end position="30"/>
    </location>
</feature>